<dbReference type="Pfam" id="PF13280">
    <property type="entry name" value="WYL"/>
    <property type="match status" value="1"/>
</dbReference>
<dbReference type="AlphaFoldDB" id="A0A7G1HSL8"/>
<feature type="domain" description="WYL" evidence="1">
    <location>
        <begin position="154"/>
        <end position="219"/>
    </location>
</feature>
<dbReference type="PANTHER" id="PTHR34580">
    <property type="match status" value="1"/>
</dbReference>
<evidence type="ECO:0000259" key="2">
    <source>
        <dbReference type="Pfam" id="PF25583"/>
    </source>
</evidence>
<dbReference type="Pfam" id="PF25583">
    <property type="entry name" value="WCX"/>
    <property type="match status" value="1"/>
</dbReference>
<name>A0A7G1HSL8_9BACT</name>
<dbReference type="EMBL" id="AP023322">
    <property type="protein sequence ID" value="BCI62739.1"/>
    <property type="molecule type" value="Genomic_DNA"/>
</dbReference>
<dbReference type="InterPro" id="IPR057727">
    <property type="entry name" value="WCX_dom"/>
</dbReference>
<evidence type="ECO:0000313" key="3">
    <source>
        <dbReference type="EMBL" id="BCI62739.1"/>
    </source>
</evidence>
<dbReference type="KEGG" id="copr:Cop2CBH44_10920"/>
<proteinExistence type="predicted"/>
<dbReference type="RefSeq" id="WP_021931527.1">
    <property type="nucleotide sequence ID" value="NZ_AP023322.1"/>
</dbReference>
<keyword evidence="4" id="KW-1185">Reference proteome</keyword>
<dbReference type="InterPro" id="IPR051534">
    <property type="entry name" value="CBASS_pafABC_assoc_protein"/>
</dbReference>
<sequence>MPLNRNTLIRIRTIDTCLHRRQRLWTLEDLRQACEDALYDYEGISSISTRTIQRDIELMRGDKLGYYAPIVVKDKKYYTYEDPNFSITQLPLTKQDLAELSSAMDIIKHYNGFQSMAGQEDILARMQDQIQTQESHQQVIFIETNARLKGLNFLSNLYDHIVKKNPIVVDYRSFNSKRNNRFYLSPYLLKEFNNRWFLLAYSKKMNDIQTIALDRMLAVSKDEKGTYVENTFFDPSIYLDEMVGVTRDIHSQKEVVTLWVDADQAPYVLTKPMHSSQRLVQENEDGSIILSLEVILNLELERLILGYGCHIEVKTPRLLRHRIAQAILLAATRYQM</sequence>
<feature type="domain" description="WCX" evidence="2">
    <location>
        <begin position="254"/>
        <end position="327"/>
    </location>
</feature>
<evidence type="ECO:0000259" key="1">
    <source>
        <dbReference type="Pfam" id="PF13280"/>
    </source>
</evidence>
<dbReference type="Proteomes" id="UP000594042">
    <property type="component" value="Chromosome"/>
</dbReference>
<protein>
    <submittedName>
        <fullName evidence="3">WYL domain-containing protein</fullName>
    </submittedName>
</protein>
<evidence type="ECO:0000313" key="4">
    <source>
        <dbReference type="Proteomes" id="UP000594042"/>
    </source>
</evidence>
<dbReference type="PANTHER" id="PTHR34580:SF9">
    <property type="entry name" value="SLL5097 PROTEIN"/>
    <property type="match status" value="1"/>
</dbReference>
<dbReference type="InterPro" id="IPR026881">
    <property type="entry name" value="WYL_dom"/>
</dbReference>
<reference evidence="4" key="1">
    <citation type="submission" date="2020-07" db="EMBL/GenBank/DDBJ databases">
        <title>Complete genome sequencing of Coprobacter sp. strain 2CBH44.</title>
        <authorList>
            <person name="Sakamoto M."/>
            <person name="Murakami T."/>
            <person name="Mori H."/>
        </authorList>
    </citation>
    <scope>NUCLEOTIDE SEQUENCE [LARGE SCALE GENOMIC DNA]</scope>
    <source>
        <strain evidence="4">2CBH44</strain>
    </source>
</reference>
<dbReference type="PROSITE" id="PS52050">
    <property type="entry name" value="WYL"/>
    <property type="match status" value="1"/>
</dbReference>
<organism evidence="3 4">
    <name type="scientific">Coprobacter secundus subsp. similis</name>
    <dbReference type="NCBI Taxonomy" id="2751153"/>
    <lineage>
        <taxon>Bacteria</taxon>
        <taxon>Pseudomonadati</taxon>
        <taxon>Bacteroidota</taxon>
        <taxon>Bacteroidia</taxon>
        <taxon>Bacteroidales</taxon>
        <taxon>Barnesiellaceae</taxon>
        <taxon>Coprobacter</taxon>
    </lineage>
</organism>
<gene>
    <name evidence="3" type="ORF">Cop2CBH44_10920</name>
</gene>
<accession>A0A7G1HSL8</accession>